<sequence>DSGRPRSGCPEAAVPSDGKPSPAPPTPAVEGASEARSQEVVTSKLASIVVQAPECRVSPESSQDKVEVMKEKEKAAVQEDQVVQGETKEEAVASVEASAIRAISAGLEATAGLEELPTSKPCAGEPKAEATVTLQRLCVRPAIVDSKASDSSLGTNQPVPVQQPLFEDGRTSPAGDSVDEEMSIVTVTDKTKVLEYTGRLDDYSDVRRYSLLTVTDPNLQTVQSFSSKEVMRCGQVSDLRSEGIGFACKKGLKPESPNQDSFLVLKMEGVFAIYGVFDGHGKMGHDLSNFVKETLPKLMLAQSNLLVDPLGAMRRAFARTQELVVQ</sequence>
<evidence type="ECO:0000313" key="7">
    <source>
        <dbReference type="EMBL" id="CAE8648096.1"/>
    </source>
</evidence>
<evidence type="ECO:0000256" key="3">
    <source>
        <dbReference type="ARBA" id="ARBA00022801"/>
    </source>
</evidence>
<organism evidence="7 8">
    <name type="scientific">Polarella glacialis</name>
    <name type="common">Dinoflagellate</name>
    <dbReference type="NCBI Taxonomy" id="89957"/>
    <lineage>
        <taxon>Eukaryota</taxon>
        <taxon>Sar</taxon>
        <taxon>Alveolata</taxon>
        <taxon>Dinophyceae</taxon>
        <taxon>Suessiales</taxon>
        <taxon>Suessiaceae</taxon>
        <taxon>Polarella</taxon>
    </lineage>
</organism>
<feature type="region of interest" description="Disordered" evidence="5">
    <location>
        <begin position="1"/>
        <end position="38"/>
    </location>
</feature>
<dbReference type="Proteomes" id="UP000626109">
    <property type="component" value="Unassembled WGS sequence"/>
</dbReference>
<keyword evidence="3" id="KW-0378">Hydrolase</keyword>
<evidence type="ECO:0000259" key="6">
    <source>
        <dbReference type="PROSITE" id="PS51746"/>
    </source>
</evidence>
<dbReference type="GO" id="GO:0046872">
    <property type="term" value="F:metal ion binding"/>
    <property type="evidence" value="ECO:0007669"/>
    <property type="project" value="UniProtKB-KW"/>
</dbReference>
<protein>
    <recommendedName>
        <fullName evidence="6">PPM-type phosphatase domain-containing protein</fullName>
    </recommendedName>
</protein>
<evidence type="ECO:0000256" key="5">
    <source>
        <dbReference type="SAM" id="MobiDB-lite"/>
    </source>
</evidence>
<dbReference type="InterPro" id="IPR036457">
    <property type="entry name" value="PPM-type-like_dom_sf"/>
</dbReference>
<dbReference type="GO" id="GO:0016020">
    <property type="term" value="C:membrane"/>
    <property type="evidence" value="ECO:0007669"/>
    <property type="project" value="UniProtKB-SubCell"/>
</dbReference>
<dbReference type="PROSITE" id="PS51746">
    <property type="entry name" value="PPM_2"/>
    <property type="match status" value="1"/>
</dbReference>
<feature type="domain" description="PPM-type phosphatase" evidence="6">
    <location>
        <begin position="243"/>
        <end position="326"/>
    </location>
</feature>
<keyword evidence="2" id="KW-0479">Metal-binding</keyword>
<dbReference type="SUPFAM" id="SSF81606">
    <property type="entry name" value="PP2C-like"/>
    <property type="match status" value="1"/>
</dbReference>
<reference evidence="7" key="1">
    <citation type="submission" date="2021-02" db="EMBL/GenBank/DDBJ databases">
        <authorList>
            <person name="Dougan E. K."/>
            <person name="Rhodes N."/>
            <person name="Thang M."/>
            <person name="Chan C."/>
        </authorList>
    </citation>
    <scope>NUCLEOTIDE SEQUENCE</scope>
</reference>
<dbReference type="AlphaFoldDB" id="A0A813IAC3"/>
<dbReference type="EMBL" id="CAJNNW010006199">
    <property type="protein sequence ID" value="CAE8648096.1"/>
    <property type="molecule type" value="Genomic_DNA"/>
</dbReference>
<gene>
    <name evidence="7" type="ORF">PGLA2088_LOCUS6265</name>
</gene>
<comment type="subcellular location">
    <subcellularLocation>
        <location evidence="1">Membrane</location>
        <topology evidence="1">Peripheral membrane protein</topology>
    </subcellularLocation>
</comment>
<comment type="caution">
    <text evidence="7">The sequence shown here is derived from an EMBL/GenBank/DDBJ whole genome shotgun (WGS) entry which is preliminary data.</text>
</comment>
<accession>A0A813IAC3</accession>
<dbReference type="GO" id="GO:0004721">
    <property type="term" value="F:phosphoprotein phosphatase activity"/>
    <property type="evidence" value="ECO:0007669"/>
    <property type="project" value="UniProtKB-KW"/>
</dbReference>
<dbReference type="Gene3D" id="3.60.40.10">
    <property type="entry name" value="PPM-type phosphatase domain"/>
    <property type="match status" value="1"/>
</dbReference>
<evidence type="ECO:0000256" key="1">
    <source>
        <dbReference type="ARBA" id="ARBA00004170"/>
    </source>
</evidence>
<feature type="region of interest" description="Disordered" evidence="5">
    <location>
        <begin position="148"/>
        <end position="178"/>
    </location>
</feature>
<evidence type="ECO:0000256" key="4">
    <source>
        <dbReference type="ARBA" id="ARBA00022912"/>
    </source>
</evidence>
<keyword evidence="4" id="KW-0904">Protein phosphatase</keyword>
<dbReference type="InterPro" id="IPR000222">
    <property type="entry name" value="PP2C_BS"/>
</dbReference>
<proteinExistence type="predicted"/>
<dbReference type="InterPro" id="IPR001932">
    <property type="entry name" value="PPM-type_phosphatase-like_dom"/>
</dbReference>
<evidence type="ECO:0000313" key="8">
    <source>
        <dbReference type="Proteomes" id="UP000626109"/>
    </source>
</evidence>
<dbReference type="PROSITE" id="PS01032">
    <property type="entry name" value="PPM_1"/>
    <property type="match status" value="1"/>
</dbReference>
<name>A0A813IAC3_POLGL</name>
<feature type="non-terminal residue" evidence="7">
    <location>
        <position position="326"/>
    </location>
</feature>
<feature type="non-terminal residue" evidence="7">
    <location>
        <position position="1"/>
    </location>
</feature>
<evidence type="ECO:0000256" key="2">
    <source>
        <dbReference type="ARBA" id="ARBA00022723"/>
    </source>
</evidence>
<feature type="compositionally biased region" description="Polar residues" evidence="5">
    <location>
        <begin position="149"/>
        <end position="160"/>
    </location>
</feature>